<dbReference type="EMBL" id="UINC01115072">
    <property type="protein sequence ID" value="SVC85831.1"/>
    <property type="molecule type" value="Genomic_DNA"/>
</dbReference>
<name>A0A382QNB4_9ZZZZ</name>
<sequence length="47" mass="5595">MRKTLLLFINPLLLIGSELIVDNKALSQYQTDNYLRFDPFDFDNIFE</sequence>
<gene>
    <name evidence="1" type="ORF">METZ01_LOCUS338685</name>
</gene>
<proteinExistence type="predicted"/>
<protein>
    <submittedName>
        <fullName evidence="1">Uncharacterized protein</fullName>
    </submittedName>
</protein>
<evidence type="ECO:0000313" key="1">
    <source>
        <dbReference type="EMBL" id="SVC85831.1"/>
    </source>
</evidence>
<dbReference type="AlphaFoldDB" id="A0A382QNB4"/>
<feature type="non-terminal residue" evidence="1">
    <location>
        <position position="47"/>
    </location>
</feature>
<reference evidence="1" key="1">
    <citation type="submission" date="2018-05" db="EMBL/GenBank/DDBJ databases">
        <authorList>
            <person name="Lanie J.A."/>
            <person name="Ng W.-L."/>
            <person name="Kazmierczak K.M."/>
            <person name="Andrzejewski T.M."/>
            <person name="Davidsen T.M."/>
            <person name="Wayne K.J."/>
            <person name="Tettelin H."/>
            <person name="Glass J.I."/>
            <person name="Rusch D."/>
            <person name="Podicherti R."/>
            <person name="Tsui H.-C.T."/>
            <person name="Winkler M.E."/>
        </authorList>
    </citation>
    <scope>NUCLEOTIDE SEQUENCE</scope>
</reference>
<accession>A0A382QNB4</accession>
<organism evidence="1">
    <name type="scientific">marine metagenome</name>
    <dbReference type="NCBI Taxonomy" id="408172"/>
    <lineage>
        <taxon>unclassified sequences</taxon>
        <taxon>metagenomes</taxon>
        <taxon>ecological metagenomes</taxon>
    </lineage>
</organism>